<reference evidence="2" key="1">
    <citation type="submission" date="2017-11" db="EMBL/GenBank/DDBJ databases">
        <title>The distinct marsupial branch of gammaherpesviruses includes novel host-derived genes seldom found in other viruses.</title>
        <authorList>
            <person name="Vaz P.K."/>
        </authorList>
    </citation>
    <scope>NUCLEOTIDE SEQUENCE</scope>
    <source>
        <strain evidence="2">V3187/11</strain>
    </source>
</reference>
<accession>A0A3S8D7C4</accession>
<name>A0A3S8D7C4_9GAMA</name>
<keyword evidence="3" id="KW-1185">Reference proteome</keyword>
<dbReference type="KEGG" id="vg:65102664"/>
<protein>
    <submittedName>
        <fullName evidence="2">Uncharacterized protein</fullName>
    </submittedName>
</protein>
<keyword evidence="1" id="KW-0472">Membrane</keyword>
<sequence>MGNTLKHCSSMEQFFEDVLLYLFNRIPRGHLRAEQLVLVELVQKILFSNMTTIIQVAEIFCLNAKEDNLKQLTNSISMMNAAILNISSKQLAIMISVLYVIIMLKRQDITTLGATVGQILASEFINCHSQRLIDVGGIKGMIARDHKHLYIRYKLKTLFCF</sequence>
<feature type="transmembrane region" description="Helical" evidence="1">
    <location>
        <begin position="82"/>
        <end position="102"/>
    </location>
</feature>
<dbReference type="GeneID" id="65102664"/>
<keyword evidence="1" id="KW-0812">Transmembrane</keyword>
<keyword evidence="1" id="KW-1133">Transmembrane helix</keyword>
<evidence type="ECO:0000256" key="1">
    <source>
        <dbReference type="SAM" id="Phobius"/>
    </source>
</evidence>
<dbReference type="EMBL" id="MG452721">
    <property type="protein sequence ID" value="AZB49110.1"/>
    <property type="molecule type" value="Genomic_DNA"/>
</dbReference>
<organism evidence="2">
    <name type="scientific">Vombatid gammaherpesvirus 1</name>
    <dbReference type="NCBI Taxonomy" id="2052651"/>
    <lineage>
        <taxon>Viruses</taxon>
        <taxon>Duplodnaviria</taxon>
        <taxon>Heunggongvirae</taxon>
        <taxon>Peploviricota</taxon>
        <taxon>Herviviricetes</taxon>
        <taxon>Herpesvirales</taxon>
        <taxon>Orthoherpesviridae</taxon>
        <taxon>Gammaherpesvirinae</taxon>
        <taxon>Manticavirus</taxon>
        <taxon>Manticavirus vombatidgamma1</taxon>
    </lineage>
</organism>
<evidence type="ECO:0000313" key="2">
    <source>
        <dbReference type="EMBL" id="AZB49110.1"/>
    </source>
</evidence>
<evidence type="ECO:0000313" key="3">
    <source>
        <dbReference type="Proteomes" id="UP000679767"/>
    </source>
</evidence>
<gene>
    <name evidence="2" type="primary">Vv2</name>
</gene>
<proteinExistence type="predicted"/>
<dbReference type="RefSeq" id="YP_010087380.1">
    <property type="nucleotide sequence ID" value="NC_055554.1"/>
</dbReference>
<dbReference type="Proteomes" id="UP000679767">
    <property type="component" value="Segment"/>
</dbReference>